<dbReference type="RefSeq" id="WP_120333931.1">
    <property type="nucleotide sequence ID" value="NZ_CP070350.1"/>
</dbReference>
<dbReference type="AlphaFoldDB" id="A0A420FXN3"/>
<feature type="compositionally biased region" description="Polar residues" evidence="1">
    <location>
        <begin position="291"/>
        <end position="301"/>
    </location>
</feature>
<reference evidence="3 4" key="1">
    <citation type="submission" date="2016-07" db="EMBL/GenBank/DDBJ databases">
        <title>Genome analysis of Sphingobacterium siyangense T12B17.</title>
        <authorList>
            <person name="Xu D."/>
            <person name="Su Y."/>
            <person name="Zheng S."/>
        </authorList>
    </citation>
    <scope>NUCLEOTIDE SEQUENCE [LARGE SCALE GENOMIC DNA]</scope>
    <source>
        <strain evidence="3 4">T12B17</strain>
    </source>
</reference>
<evidence type="ECO:0000313" key="3">
    <source>
        <dbReference type="EMBL" id="RKF37686.1"/>
    </source>
</evidence>
<feature type="chain" id="PRO_5043646848" description="GLPGLI family protein" evidence="2">
    <location>
        <begin position="19"/>
        <end position="301"/>
    </location>
</feature>
<evidence type="ECO:0000256" key="1">
    <source>
        <dbReference type="SAM" id="MobiDB-lite"/>
    </source>
</evidence>
<dbReference type="EMBL" id="MCAQ01000010">
    <property type="protein sequence ID" value="RKF37686.1"/>
    <property type="molecule type" value="Genomic_DNA"/>
</dbReference>
<organism evidence="3 4">
    <name type="scientific">Sphingobacterium siyangense</name>
    <dbReference type="NCBI Taxonomy" id="459529"/>
    <lineage>
        <taxon>Bacteria</taxon>
        <taxon>Pseudomonadati</taxon>
        <taxon>Bacteroidota</taxon>
        <taxon>Sphingobacteriia</taxon>
        <taxon>Sphingobacteriales</taxon>
        <taxon>Sphingobacteriaceae</taxon>
        <taxon>Sphingobacterium</taxon>
    </lineage>
</organism>
<name>A0A420FXN3_9SPHI</name>
<dbReference type="Proteomes" id="UP000286402">
    <property type="component" value="Unassembled WGS sequence"/>
</dbReference>
<evidence type="ECO:0000256" key="2">
    <source>
        <dbReference type="SAM" id="SignalP"/>
    </source>
</evidence>
<sequence length="301" mass="33330">MKYSLPLLLSLATQLLFAQERTPAIAKVHYEFKHVNDSTQRDQFIRDETVVYLNQQASYYTSYSSKRMQDEVKKQMEGPSFDGTLNITTRSTPSSSSYLLDANQNKMTEVVSVASDNFAIPQVYPIQDWEILGDRKEIGGYNCQNAKTTFKGRTYIAWFTTELPFSYGPWKLHGLPGLILDARDTKNEVIFAYAGFDKIEDGKTSVALPQNAIVSTAEEVKKVQEAFKANPQAYMQAQSGKNRTISVGSSGNMVAVRSSSGSGGGSPAGALDPSKIKSFNISRDDKYKPSKVTNNPIELTP</sequence>
<dbReference type="NCBIfam" id="TIGR01200">
    <property type="entry name" value="GLPGLI"/>
    <property type="match status" value="1"/>
</dbReference>
<protein>
    <recommendedName>
        <fullName evidence="5">GLPGLI family protein</fullName>
    </recommendedName>
</protein>
<feature type="region of interest" description="Disordered" evidence="1">
    <location>
        <begin position="256"/>
        <end position="301"/>
    </location>
</feature>
<proteinExistence type="predicted"/>
<evidence type="ECO:0008006" key="5">
    <source>
        <dbReference type="Google" id="ProtNLM"/>
    </source>
</evidence>
<keyword evidence="2" id="KW-0732">Signal</keyword>
<evidence type="ECO:0000313" key="4">
    <source>
        <dbReference type="Proteomes" id="UP000286402"/>
    </source>
</evidence>
<comment type="caution">
    <text evidence="3">The sequence shown here is derived from an EMBL/GenBank/DDBJ whole genome shotgun (WGS) entry which is preliminary data.</text>
</comment>
<feature type="signal peptide" evidence="2">
    <location>
        <begin position="1"/>
        <end position="18"/>
    </location>
</feature>
<dbReference type="Pfam" id="PF22252">
    <property type="entry name" value="PNGase_F-II_N"/>
    <property type="match status" value="1"/>
</dbReference>
<keyword evidence="4" id="KW-1185">Reference proteome</keyword>
<accession>A0A420FXN3</accession>
<gene>
    <name evidence="3" type="ORF">BCY89_27545</name>
</gene>
<dbReference type="InterPro" id="IPR005901">
    <property type="entry name" value="GLPGLI"/>
</dbReference>